<dbReference type="InterPro" id="IPR007627">
    <property type="entry name" value="RNA_pol_sigma70_r2"/>
</dbReference>
<evidence type="ECO:0000256" key="2">
    <source>
        <dbReference type="ARBA" id="ARBA00023015"/>
    </source>
</evidence>
<accession>A0A5S5C732</accession>
<dbReference type="Proteomes" id="UP000324376">
    <property type="component" value="Unassembled WGS sequence"/>
</dbReference>
<dbReference type="GO" id="GO:0016987">
    <property type="term" value="F:sigma factor activity"/>
    <property type="evidence" value="ECO:0007669"/>
    <property type="project" value="UniProtKB-KW"/>
</dbReference>
<dbReference type="InterPro" id="IPR014284">
    <property type="entry name" value="RNA_pol_sigma-70_dom"/>
</dbReference>
<protein>
    <submittedName>
        <fullName evidence="7">RNA polymerase sigma (SigZ) subunit</fullName>
    </submittedName>
</protein>
<keyword evidence="3" id="KW-0731">Sigma factor</keyword>
<dbReference type="PANTHER" id="PTHR43133">
    <property type="entry name" value="RNA POLYMERASE ECF-TYPE SIGMA FACTO"/>
    <property type="match status" value="1"/>
</dbReference>
<evidence type="ECO:0000259" key="5">
    <source>
        <dbReference type="Pfam" id="PF04542"/>
    </source>
</evidence>
<comment type="similarity">
    <text evidence="1">Belongs to the sigma-70 factor family. ECF subfamily.</text>
</comment>
<dbReference type="Pfam" id="PF08281">
    <property type="entry name" value="Sigma70_r4_2"/>
    <property type="match status" value="1"/>
</dbReference>
<dbReference type="NCBIfam" id="TIGR02937">
    <property type="entry name" value="sigma70-ECF"/>
    <property type="match status" value="1"/>
</dbReference>
<dbReference type="EMBL" id="VNHU01000004">
    <property type="protein sequence ID" value="TYP74408.1"/>
    <property type="molecule type" value="Genomic_DNA"/>
</dbReference>
<comment type="caution">
    <text evidence="7">The sequence shown here is derived from an EMBL/GenBank/DDBJ whole genome shotgun (WGS) entry which is preliminary data.</text>
</comment>
<evidence type="ECO:0000259" key="6">
    <source>
        <dbReference type="Pfam" id="PF08281"/>
    </source>
</evidence>
<evidence type="ECO:0000256" key="4">
    <source>
        <dbReference type="ARBA" id="ARBA00023163"/>
    </source>
</evidence>
<organism evidence="7 8">
    <name type="scientific">Aquimarina intermedia</name>
    <dbReference type="NCBI Taxonomy" id="350814"/>
    <lineage>
        <taxon>Bacteria</taxon>
        <taxon>Pseudomonadati</taxon>
        <taxon>Bacteroidota</taxon>
        <taxon>Flavobacteriia</taxon>
        <taxon>Flavobacteriales</taxon>
        <taxon>Flavobacteriaceae</taxon>
        <taxon>Aquimarina</taxon>
    </lineage>
</organism>
<reference evidence="7 8" key="1">
    <citation type="submission" date="2019-07" db="EMBL/GenBank/DDBJ databases">
        <title>Genomic Encyclopedia of Archaeal and Bacterial Type Strains, Phase II (KMG-II): from individual species to whole genera.</title>
        <authorList>
            <person name="Goeker M."/>
        </authorList>
    </citation>
    <scope>NUCLEOTIDE SEQUENCE [LARGE SCALE GENOMIC DNA]</scope>
    <source>
        <strain evidence="7 8">DSM 17527</strain>
    </source>
</reference>
<dbReference type="Gene3D" id="1.10.1740.10">
    <property type="match status" value="1"/>
</dbReference>
<evidence type="ECO:0000256" key="3">
    <source>
        <dbReference type="ARBA" id="ARBA00023082"/>
    </source>
</evidence>
<gene>
    <name evidence="7" type="ORF">BD809_104228</name>
</gene>
<keyword evidence="4" id="KW-0804">Transcription</keyword>
<dbReference type="GO" id="GO:0003677">
    <property type="term" value="F:DNA binding"/>
    <property type="evidence" value="ECO:0007669"/>
    <property type="project" value="InterPro"/>
</dbReference>
<dbReference type="InterPro" id="IPR036388">
    <property type="entry name" value="WH-like_DNA-bd_sf"/>
</dbReference>
<dbReference type="InterPro" id="IPR013249">
    <property type="entry name" value="RNA_pol_sigma70_r4_t2"/>
</dbReference>
<proteinExistence type="inferred from homology"/>
<dbReference type="SUPFAM" id="SSF88946">
    <property type="entry name" value="Sigma2 domain of RNA polymerase sigma factors"/>
    <property type="match status" value="1"/>
</dbReference>
<keyword evidence="8" id="KW-1185">Reference proteome</keyword>
<evidence type="ECO:0000313" key="7">
    <source>
        <dbReference type="EMBL" id="TYP74408.1"/>
    </source>
</evidence>
<name>A0A5S5C732_9FLAO</name>
<dbReference type="PANTHER" id="PTHR43133:SF62">
    <property type="entry name" value="RNA POLYMERASE SIGMA FACTOR SIGZ"/>
    <property type="match status" value="1"/>
</dbReference>
<evidence type="ECO:0000313" key="8">
    <source>
        <dbReference type="Proteomes" id="UP000324376"/>
    </source>
</evidence>
<feature type="domain" description="RNA polymerase sigma factor 70 region 4 type 2" evidence="6">
    <location>
        <begin position="124"/>
        <end position="166"/>
    </location>
</feature>
<dbReference type="GO" id="GO:0006352">
    <property type="term" value="P:DNA-templated transcription initiation"/>
    <property type="evidence" value="ECO:0007669"/>
    <property type="project" value="InterPro"/>
</dbReference>
<feature type="domain" description="RNA polymerase sigma-70 region 2" evidence="5">
    <location>
        <begin position="31"/>
        <end position="92"/>
    </location>
</feature>
<dbReference type="AlphaFoldDB" id="A0A5S5C732"/>
<keyword evidence="2" id="KW-0805">Transcription regulation</keyword>
<evidence type="ECO:0000256" key="1">
    <source>
        <dbReference type="ARBA" id="ARBA00010641"/>
    </source>
</evidence>
<dbReference type="SUPFAM" id="SSF88659">
    <property type="entry name" value="Sigma3 and sigma4 domains of RNA polymerase sigma factors"/>
    <property type="match status" value="1"/>
</dbReference>
<dbReference type="Gene3D" id="1.10.10.10">
    <property type="entry name" value="Winged helix-like DNA-binding domain superfamily/Winged helix DNA-binding domain"/>
    <property type="match status" value="1"/>
</dbReference>
<dbReference type="InterPro" id="IPR013324">
    <property type="entry name" value="RNA_pol_sigma_r3/r4-like"/>
</dbReference>
<dbReference type="Pfam" id="PF04542">
    <property type="entry name" value="Sigma70_r2"/>
    <property type="match status" value="1"/>
</dbReference>
<dbReference type="InterPro" id="IPR013325">
    <property type="entry name" value="RNA_pol_sigma_r2"/>
</dbReference>
<sequence>MVAEYLINFTQAVRMEITEYKQVWSIWNKSKEKLYGYVLSRFGNTELAEEVTQEVLLKIHKSCCSQHEINNLNSWLYQIAHNASLDILKKEAKKRELIGIDGDQENLNKWEELSLFLEPLVDFLPKKYAVPLKMADFEGISQKQIAVKLGLGISATKSRIQRARVLLKQEIITCYHLETYKYGVPIHIDLKGTCKPLIALKKKK</sequence>
<dbReference type="InterPro" id="IPR039425">
    <property type="entry name" value="RNA_pol_sigma-70-like"/>
</dbReference>